<evidence type="ECO:0000313" key="1">
    <source>
        <dbReference type="EMBL" id="KAI5647441.1"/>
    </source>
</evidence>
<organism evidence="1 2">
    <name type="scientific">Catharanthus roseus</name>
    <name type="common">Madagascar periwinkle</name>
    <name type="synonym">Vinca rosea</name>
    <dbReference type="NCBI Taxonomy" id="4058"/>
    <lineage>
        <taxon>Eukaryota</taxon>
        <taxon>Viridiplantae</taxon>
        <taxon>Streptophyta</taxon>
        <taxon>Embryophyta</taxon>
        <taxon>Tracheophyta</taxon>
        <taxon>Spermatophyta</taxon>
        <taxon>Magnoliopsida</taxon>
        <taxon>eudicotyledons</taxon>
        <taxon>Gunneridae</taxon>
        <taxon>Pentapetalae</taxon>
        <taxon>asterids</taxon>
        <taxon>lamiids</taxon>
        <taxon>Gentianales</taxon>
        <taxon>Apocynaceae</taxon>
        <taxon>Rauvolfioideae</taxon>
        <taxon>Vinceae</taxon>
        <taxon>Catharanthinae</taxon>
        <taxon>Catharanthus</taxon>
    </lineage>
</organism>
<reference evidence="2" key="1">
    <citation type="journal article" date="2023" name="Nat. Plants">
        <title>Single-cell RNA sequencing provides a high-resolution roadmap for understanding the multicellular compartmentation of specialized metabolism.</title>
        <authorList>
            <person name="Sun S."/>
            <person name="Shen X."/>
            <person name="Li Y."/>
            <person name="Li Y."/>
            <person name="Wang S."/>
            <person name="Li R."/>
            <person name="Zhang H."/>
            <person name="Shen G."/>
            <person name="Guo B."/>
            <person name="Wei J."/>
            <person name="Xu J."/>
            <person name="St-Pierre B."/>
            <person name="Chen S."/>
            <person name="Sun C."/>
        </authorList>
    </citation>
    <scope>NUCLEOTIDE SEQUENCE [LARGE SCALE GENOMIC DNA]</scope>
</reference>
<dbReference type="EMBL" id="CM044708">
    <property type="protein sequence ID" value="KAI5647441.1"/>
    <property type="molecule type" value="Genomic_DNA"/>
</dbReference>
<keyword evidence="2" id="KW-1185">Reference proteome</keyword>
<accession>A0ACB9ZKT5</accession>
<gene>
    <name evidence="1" type="ORF">M9H77_33446</name>
</gene>
<dbReference type="Proteomes" id="UP001060085">
    <property type="component" value="Linkage Group LG08"/>
</dbReference>
<sequence>MTMAQRSLKVAVIGAGTAGLVTARELQREGHRVVIFEKAAEIGGTWKYNPEIESDPLGIDPNRKIVHSSLYSSLRTNLPRHLMGFSDYPFNVKKNGELNNFPGHEEVLKFLNNFARDFGIFDLIRFNTEAVRIERENGEENNQWIVEWRGNDDDEENKTEVFEAVVICNGHYTQPKVPQLPGIRNWAGKQIHSHNYRVPEPYGGQVVVVIGAGPSAYDISQDLCKVAKQVHLSSRSNDVKISKLSENVWQHSEVEYCYENGEVGFKDGALVAADIILYCTGYKYEYPFLKTNGIVRVDDNRVGPLYKHIFPPQLAPRLSFIGITFHAVIFLMIELQAKWVAHVLSGKTNLPSQQQMLDDTEQHYRRLEANGTPKHQSHSLRGIMFEYLDWLSIEAGGEAVDDNIKHIYEKYIESIASSYPWIGSSFRDLDIHKFIK</sequence>
<proteinExistence type="predicted"/>
<name>A0ACB9ZKT5_CATRO</name>
<evidence type="ECO:0000313" key="2">
    <source>
        <dbReference type="Proteomes" id="UP001060085"/>
    </source>
</evidence>
<comment type="caution">
    <text evidence="1">The sequence shown here is derived from an EMBL/GenBank/DDBJ whole genome shotgun (WGS) entry which is preliminary data.</text>
</comment>
<protein>
    <submittedName>
        <fullName evidence="1">Uncharacterized protein</fullName>
    </submittedName>
</protein>